<dbReference type="InterPro" id="IPR050563">
    <property type="entry name" value="4-hydroxybenzoyl-CoA_TE"/>
</dbReference>
<accession>A0A840IIM3</accession>
<dbReference type="Pfam" id="PF13279">
    <property type="entry name" value="4HBT_2"/>
    <property type="match status" value="1"/>
</dbReference>
<dbReference type="GO" id="GO:0047617">
    <property type="term" value="F:fatty acyl-CoA hydrolase activity"/>
    <property type="evidence" value="ECO:0007669"/>
    <property type="project" value="TreeGrafter"/>
</dbReference>
<reference evidence="3 4" key="1">
    <citation type="submission" date="2020-08" db="EMBL/GenBank/DDBJ databases">
        <title>Genomic Encyclopedia of Archaeal and Bacterial Type Strains, Phase II (KMG-II): from individual species to whole genera.</title>
        <authorList>
            <person name="Goeker M."/>
        </authorList>
    </citation>
    <scope>NUCLEOTIDE SEQUENCE [LARGE SCALE GENOMIC DNA]</scope>
    <source>
        <strain evidence="3 4">DSM 23288</strain>
    </source>
</reference>
<dbReference type="EMBL" id="JACHNU010000005">
    <property type="protein sequence ID" value="MBB4663874.1"/>
    <property type="molecule type" value="Genomic_DNA"/>
</dbReference>
<evidence type="ECO:0000256" key="1">
    <source>
        <dbReference type="ARBA" id="ARBA00005953"/>
    </source>
</evidence>
<gene>
    <name evidence="3" type="ORF">BDZ31_003475</name>
</gene>
<dbReference type="CDD" id="cd00586">
    <property type="entry name" value="4HBT"/>
    <property type="match status" value="1"/>
</dbReference>
<proteinExistence type="inferred from homology"/>
<dbReference type="Gene3D" id="3.10.129.10">
    <property type="entry name" value="Hotdog Thioesterase"/>
    <property type="match status" value="1"/>
</dbReference>
<dbReference type="NCBIfam" id="TIGR00051">
    <property type="entry name" value="YbgC/FadM family acyl-CoA thioesterase"/>
    <property type="match status" value="1"/>
</dbReference>
<dbReference type="PANTHER" id="PTHR31793">
    <property type="entry name" value="4-HYDROXYBENZOYL-COA THIOESTERASE FAMILY MEMBER"/>
    <property type="match status" value="1"/>
</dbReference>
<dbReference type="PIRSF" id="PIRSF003230">
    <property type="entry name" value="YbgC"/>
    <property type="match status" value="1"/>
</dbReference>
<dbReference type="RefSeq" id="WP_183343597.1">
    <property type="nucleotide sequence ID" value="NZ_JACHNU010000005.1"/>
</dbReference>
<dbReference type="SUPFAM" id="SSF54637">
    <property type="entry name" value="Thioesterase/thiol ester dehydrase-isomerase"/>
    <property type="match status" value="1"/>
</dbReference>
<sequence length="136" mass="15180">MAEFVHTLRVRYAECDMQGHAFNAQYFTWLDIAHTELWRATVGPYQELVAAGFEIVVAEASARFRSPARFDDEIDIAVAVEALSRSSMTTGHTIRRGGDLLAECSLRHVCVDARELRKTPWPDAVRSAFEPLLAAG</sequence>
<dbReference type="InterPro" id="IPR006684">
    <property type="entry name" value="YbgC/YbaW"/>
</dbReference>
<keyword evidence="4" id="KW-1185">Reference proteome</keyword>
<keyword evidence="2 3" id="KW-0378">Hydrolase</keyword>
<dbReference type="Proteomes" id="UP000585272">
    <property type="component" value="Unassembled WGS sequence"/>
</dbReference>
<evidence type="ECO:0000313" key="3">
    <source>
        <dbReference type="EMBL" id="MBB4663874.1"/>
    </source>
</evidence>
<name>A0A840IIM3_9ACTN</name>
<evidence type="ECO:0000313" key="4">
    <source>
        <dbReference type="Proteomes" id="UP000585272"/>
    </source>
</evidence>
<comment type="similarity">
    <text evidence="1">Belongs to the 4-hydroxybenzoyl-CoA thioesterase family.</text>
</comment>
<evidence type="ECO:0000256" key="2">
    <source>
        <dbReference type="ARBA" id="ARBA00022801"/>
    </source>
</evidence>
<dbReference type="AlphaFoldDB" id="A0A840IIM3"/>
<comment type="caution">
    <text evidence="3">The sequence shown here is derived from an EMBL/GenBank/DDBJ whole genome shotgun (WGS) entry which is preliminary data.</text>
</comment>
<protein>
    <submittedName>
        <fullName evidence="3">Acyl-CoA thioester hydrolase</fullName>
        <ecNumber evidence="3">3.1.2.-</ecNumber>
    </submittedName>
</protein>
<dbReference type="EC" id="3.1.2.-" evidence="3"/>
<dbReference type="InterPro" id="IPR029069">
    <property type="entry name" value="HotDog_dom_sf"/>
</dbReference>
<dbReference type="PANTHER" id="PTHR31793:SF27">
    <property type="entry name" value="NOVEL THIOESTERASE SUPERFAMILY DOMAIN AND SAPOSIN A-TYPE DOMAIN CONTAINING PROTEIN (0610012H03RIK)"/>
    <property type="match status" value="1"/>
</dbReference>
<organism evidence="3 4">
    <name type="scientific">Conexibacter arvalis</name>
    <dbReference type="NCBI Taxonomy" id="912552"/>
    <lineage>
        <taxon>Bacteria</taxon>
        <taxon>Bacillati</taxon>
        <taxon>Actinomycetota</taxon>
        <taxon>Thermoleophilia</taxon>
        <taxon>Solirubrobacterales</taxon>
        <taxon>Conexibacteraceae</taxon>
        <taxon>Conexibacter</taxon>
    </lineage>
</organism>